<dbReference type="PATRIC" id="fig|1423782.4.peg.1683"/>
<dbReference type="PANTHER" id="PTHR48078:SF9">
    <property type="entry name" value="D-SERINE DEHYDRATASE"/>
    <property type="match status" value="1"/>
</dbReference>
<reference evidence="6 7" key="1">
    <citation type="journal article" date="2015" name="Genome Announc.">
        <title>Expanding the biotechnology potential of lactobacilli through comparative genomics of 213 strains and associated genera.</title>
        <authorList>
            <person name="Sun Z."/>
            <person name="Harris H.M."/>
            <person name="McCann A."/>
            <person name="Guo C."/>
            <person name="Argimon S."/>
            <person name="Zhang W."/>
            <person name="Yang X."/>
            <person name="Jeffery I.B."/>
            <person name="Cooney J.C."/>
            <person name="Kagawa T.F."/>
            <person name="Liu W."/>
            <person name="Song Y."/>
            <person name="Salvetti E."/>
            <person name="Wrobel A."/>
            <person name="Rasinkangas P."/>
            <person name="Parkhill J."/>
            <person name="Rea M.C."/>
            <person name="O'Sullivan O."/>
            <person name="Ritari J."/>
            <person name="Douillard F.P."/>
            <person name="Paul Ross R."/>
            <person name="Yang R."/>
            <person name="Briner A.E."/>
            <person name="Felis G.E."/>
            <person name="de Vos W.M."/>
            <person name="Barrangou R."/>
            <person name="Klaenhammer T.R."/>
            <person name="Caufield P.W."/>
            <person name="Cui Y."/>
            <person name="Zhang H."/>
            <person name="O'Toole P.W."/>
        </authorList>
    </citation>
    <scope>NUCLEOTIDE SEQUENCE [LARGE SCALE GENOMIC DNA]</scope>
    <source>
        <strain evidence="6 7">DSM 6035</strain>
    </source>
</reference>
<comment type="similarity">
    <text evidence="4">Belongs to the serine/threonine dehydratase family. DsdA subfamily.</text>
</comment>
<protein>
    <recommendedName>
        <fullName evidence="4">Probable D-serine dehydratase</fullName>
        <ecNumber evidence="4">4.3.1.18</ecNumber>
    </recommendedName>
    <alternativeName>
        <fullName evidence="4">D-serine deaminase</fullName>
        <shortName evidence="4">DSD</shortName>
    </alternativeName>
</protein>
<dbReference type="PANTHER" id="PTHR48078">
    <property type="entry name" value="THREONINE DEHYDRATASE, MITOCHONDRIAL-RELATED"/>
    <property type="match status" value="1"/>
</dbReference>
<dbReference type="InterPro" id="IPR011780">
    <property type="entry name" value="D_Ser_am_lyase"/>
</dbReference>
<dbReference type="RefSeq" id="WP_202812211.1">
    <property type="nucleotide sequence ID" value="NZ_AZGM01000035.1"/>
</dbReference>
<gene>
    <name evidence="4" type="primary">dsdA</name>
    <name evidence="6" type="ORF">FD32_GL001618</name>
</gene>
<dbReference type="SUPFAM" id="SSF53686">
    <property type="entry name" value="Tryptophan synthase beta subunit-like PLP-dependent enzymes"/>
    <property type="match status" value="1"/>
</dbReference>
<dbReference type="EC" id="4.3.1.18" evidence="4"/>
<dbReference type="HAMAP" id="MF_01030">
    <property type="entry name" value="D_Ser_dehydrat"/>
    <property type="match status" value="1"/>
</dbReference>
<dbReference type="GO" id="GO:0016836">
    <property type="term" value="F:hydro-lyase activity"/>
    <property type="evidence" value="ECO:0007669"/>
    <property type="project" value="UniProtKB-UniRule"/>
</dbReference>
<dbReference type="STRING" id="1423782.FD32_GL001618"/>
<comment type="cofactor">
    <cofactor evidence="1 4">
        <name>pyridoxal 5'-phosphate</name>
        <dbReference type="ChEBI" id="CHEBI:597326"/>
    </cofactor>
</comment>
<feature type="modified residue" description="N6-(pyridoxal phosphate)lysine" evidence="4">
    <location>
        <position position="115"/>
    </location>
</feature>
<dbReference type="NCBIfam" id="TIGR02035">
    <property type="entry name" value="D_Ser_am_lyase"/>
    <property type="match status" value="1"/>
</dbReference>
<dbReference type="GO" id="GO:0036088">
    <property type="term" value="P:D-serine catabolic process"/>
    <property type="evidence" value="ECO:0007669"/>
    <property type="project" value="TreeGrafter"/>
</dbReference>
<dbReference type="Pfam" id="PF00291">
    <property type="entry name" value="PALP"/>
    <property type="match status" value="1"/>
</dbReference>
<feature type="domain" description="Tryptophan synthase beta chain-like PALP" evidence="5">
    <location>
        <begin position="74"/>
        <end position="392"/>
    </location>
</feature>
<evidence type="ECO:0000313" key="6">
    <source>
        <dbReference type="EMBL" id="KRM28816.1"/>
    </source>
</evidence>
<keyword evidence="3 4" id="KW-0456">Lyase</keyword>
<evidence type="ECO:0000256" key="3">
    <source>
        <dbReference type="ARBA" id="ARBA00023239"/>
    </source>
</evidence>
<dbReference type="AlphaFoldDB" id="A0A0R1XFL5"/>
<keyword evidence="7" id="KW-1185">Reference proteome</keyword>
<comment type="catalytic activity">
    <reaction evidence="4">
        <text>D-serine = pyruvate + NH4(+)</text>
        <dbReference type="Rhea" id="RHEA:13977"/>
        <dbReference type="ChEBI" id="CHEBI:15361"/>
        <dbReference type="ChEBI" id="CHEBI:28938"/>
        <dbReference type="ChEBI" id="CHEBI:35247"/>
        <dbReference type="EC" id="4.3.1.18"/>
    </reaction>
</comment>
<dbReference type="GO" id="GO:0009097">
    <property type="term" value="P:isoleucine biosynthetic process"/>
    <property type="evidence" value="ECO:0007669"/>
    <property type="project" value="TreeGrafter"/>
</dbReference>
<dbReference type="GO" id="GO:0030170">
    <property type="term" value="F:pyridoxal phosphate binding"/>
    <property type="evidence" value="ECO:0007669"/>
    <property type="project" value="InterPro"/>
</dbReference>
<proteinExistence type="inferred from homology"/>
<dbReference type="InterPro" id="IPR001926">
    <property type="entry name" value="TrpB-like_PALP"/>
</dbReference>
<evidence type="ECO:0000256" key="1">
    <source>
        <dbReference type="ARBA" id="ARBA00001933"/>
    </source>
</evidence>
<dbReference type="InterPro" id="IPR036052">
    <property type="entry name" value="TrpB-like_PALP_sf"/>
</dbReference>
<organism evidence="6 7">
    <name type="scientific">Limosilactobacillus panis DSM 6035</name>
    <dbReference type="NCBI Taxonomy" id="1423782"/>
    <lineage>
        <taxon>Bacteria</taxon>
        <taxon>Bacillati</taxon>
        <taxon>Bacillota</taxon>
        <taxon>Bacilli</taxon>
        <taxon>Lactobacillales</taxon>
        <taxon>Lactobacillaceae</taxon>
        <taxon>Limosilactobacillus</taxon>
    </lineage>
</organism>
<dbReference type="EMBL" id="AZGM01000035">
    <property type="protein sequence ID" value="KRM28816.1"/>
    <property type="molecule type" value="Genomic_DNA"/>
</dbReference>
<accession>A0A0R1XFL5</accession>
<dbReference type="Gene3D" id="3.40.50.1100">
    <property type="match status" value="2"/>
</dbReference>
<evidence type="ECO:0000313" key="7">
    <source>
        <dbReference type="Proteomes" id="UP000051412"/>
    </source>
</evidence>
<evidence type="ECO:0000256" key="4">
    <source>
        <dbReference type="HAMAP-Rule" id="MF_01030"/>
    </source>
</evidence>
<dbReference type="NCBIfam" id="NF002823">
    <property type="entry name" value="PRK02991.1"/>
    <property type="match status" value="1"/>
</dbReference>
<name>A0A0R1XFL5_9LACO</name>
<dbReference type="Proteomes" id="UP000051412">
    <property type="component" value="Unassembled WGS sequence"/>
</dbReference>
<comment type="caution">
    <text evidence="6">The sequence shown here is derived from an EMBL/GenBank/DDBJ whole genome shotgun (WGS) entry which is preliminary data.</text>
</comment>
<evidence type="ECO:0000256" key="2">
    <source>
        <dbReference type="ARBA" id="ARBA00022898"/>
    </source>
</evidence>
<dbReference type="InterPro" id="IPR050147">
    <property type="entry name" value="Ser/Thr_Dehydratase"/>
</dbReference>
<dbReference type="GO" id="GO:0008721">
    <property type="term" value="F:D-serine ammonia-lyase activity"/>
    <property type="evidence" value="ECO:0007669"/>
    <property type="project" value="UniProtKB-EC"/>
</dbReference>
<evidence type="ECO:0000259" key="5">
    <source>
        <dbReference type="Pfam" id="PF00291"/>
    </source>
</evidence>
<sequence>MAIDKQQLLREHPDIKDFLDLKPTLWLNPGALANDQIWQHERFTIEDIEASDADLHRYAPLLEKVFPETIETHGIIESPLVLADKMGQVLAEKENFSGHLLVKLDSELSVAGSIKARGGVYEVLKFAEKLALENGIIADKDDDYTKLARPAARQLFSQYKVQVGSTGNLGLSIGITAAGLGFKAIVHMSADATQWKKDLLRKKGAKVIEYTGDYNTAVAQGRKESDADPHSYFVDDEKSATLFLGYAVAALRMRKQLKDLGIKVDRDHPMFIYSPCGVGGSPAGVCYGMKILFGDAVHTFFVEPTHCPSVGLGMATGLNEQISVKDVGIDGKTAADGLACGRPSGIAGRIMKPILAGDVTVDDAKLFDYMRLLHDTEDRIIEPSSCAAFAGPVMLFNTAAGKKYMADHGLTPEIMKNSIHVAWATGGSKLPEATVKEYLNTHLD</sequence>
<keyword evidence="2 4" id="KW-0663">Pyridoxal phosphate</keyword>